<dbReference type="AlphaFoldDB" id="A0A6M5Z0S3"/>
<dbReference type="SUPFAM" id="SSF54523">
    <property type="entry name" value="Pili subunits"/>
    <property type="match status" value="1"/>
</dbReference>
<organism evidence="3 4">
    <name type="scientific">Frigoriglobus tundricola</name>
    <dbReference type="NCBI Taxonomy" id="2774151"/>
    <lineage>
        <taxon>Bacteria</taxon>
        <taxon>Pseudomonadati</taxon>
        <taxon>Planctomycetota</taxon>
        <taxon>Planctomycetia</taxon>
        <taxon>Gemmatales</taxon>
        <taxon>Gemmataceae</taxon>
        <taxon>Frigoriglobus</taxon>
    </lineage>
</organism>
<keyword evidence="1" id="KW-0472">Membrane</keyword>
<gene>
    <name evidence="3" type="ORF">FTUN_6641</name>
</gene>
<keyword evidence="1" id="KW-1133">Transmembrane helix</keyword>
<proteinExistence type="predicted"/>
<dbReference type="PANTHER" id="PTHR30093:SF2">
    <property type="entry name" value="TYPE II SECRETION SYSTEM PROTEIN H"/>
    <property type="match status" value="1"/>
</dbReference>
<dbReference type="Pfam" id="PF07596">
    <property type="entry name" value="SBP_bac_10"/>
    <property type="match status" value="1"/>
</dbReference>
<name>A0A6M5Z0S3_9BACT</name>
<protein>
    <recommendedName>
        <fullName evidence="2">DUF1559 domain-containing protein</fullName>
    </recommendedName>
</protein>
<dbReference type="PANTHER" id="PTHR30093">
    <property type="entry name" value="GENERAL SECRETION PATHWAY PROTEIN G"/>
    <property type="match status" value="1"/>
</dbReference>
<accession>A0A6M5Z0S3</accession>
<dbReference type="NCBIfam" id="TIGR02532">
    <property type="entry name" value="IV_pilin_GFxxxE"/>
    <property type="match status" value="1"/>
</dbReference>
<feature type="transmembrane region" description="Helical" evidence="1">
    <location>
        <begin position="12"/>
        <end position="34"/>
    </location>
</feature>
<dbReference type="EMBL" id="CP053452">
    <property type="protein sequence ID" value="QJW99043.1"/>
    <property type="molecule type" value="Genomic_DNA"/>
</dbReference>
<dbReference type="InterPro" id="IPR012902">
    <property type="entry name" value="N_methyl_site"/>
</dbReference>
<dbReference type="KEGG" id="ftj:FTUN_6641"/>
<sequence>MSRSGPNRSAFTLIELLVVIAIIAILIGLLLPAVQKVREAAARMKCQNNLKQIVLACHNYESAQGGLPILYPSSNQLGWMTPVLPYIEQQNLGNIYNLNYPWFDTVNATAIQQRIPIFECPSSPVAHSYTGFDSGFASQGGGGTANTTFITAVTDYFAISAAGGDYATYYSSSNDTSGPFGSQSATPPASRQLIQITDGTSNTFMVGEEAGRPYLYVTGGKQVHNANFPSYVGSYGYNPGSDIALDYGWGSWAHNNNFNVGTWGADGLSKNGPCAINCSNYRGVYSFHTGGANFGFADGSVHFISSSLAPAAYYALITARGGEVIPSY</sequence>
<dbReference type="Pfam" id="PF07963">
    <property type="entry name" value="N_methyl"/>
    <property type="match status" value="1"/>
</dbReference>
<evidence type="ECO:0000259" key="2">
    <source>
        <dbReference type="Pfam" id="PF07596"/>
    </source>
</evidence>
<dbReference type="InterPro" id="IPR045584">
    <property type="entry name" value="Pilin-like"/>
</dbReference>
<keyword evidence="1" id="KW-0812">Transmembrane</keyword>
<evidence type="ECO:0000313" key="4">
    <source>
        <dbReference type="Proteomes" id="UP000503447"/>
    </source>
</evidence>
<feature type="domain" description="DUF1559" evidence="2">
    <location>
        <begin position="35"/>
        <end position="309"/>
    </location>
</feature>
<reference evidence="4" key="1">
    <citation type="submission" date="2020-05" db="EMBL/GenBank/DDBJ databases">
        <title>Frigoriglobus tundricola gen. nov., sp. nov., a psychrotolerant cellulolytic planctomycete of the family Gemmataceae with two divergent copies of 16S rRNA gene.</title>
        <authorList>
            <person name="Kulichevskaya I.S."/>
            <person name="Ivanova A.A."/>
            <person name="Naumoff D.G."/>
            <person name="Beletsky A.V."/>
            <person name="Rijpstra W.I.C."/>
            <person name="Sinninghe Damste J.S."/>
            <person name="Mardanov A.V."/>
            <person name="Ravin N.V."/>
            <person name="Dedysh S.N."/>
        </authorList>
    </citation>
    <scope>NUCLEOTIDE SEQUENCE [LARGE SCALE GENOMIC DNA]</scope>
    <source>
        <strain evidence="4">PL17</strain>
    </source>
</reference>
<dbReference type="InterPro" id="IPR027558">
    <property type="entry name" value="Pre_pil_HX9DG_C"/>
</dbReference>
<dbReference type="NCBIfam" id="TIGR04294">
    <property type="entry name" value="pre_pil_HX9DG"/>
    <property type="match status" value="1"/>
</dbReference>
<evidence type="ECO:0000256" key="1">
    <source>
        <dbReference type="SAM" id="Phobius"/>
    </source>
</evidence>
<keyword evidence="4" id="KW-1185">Reference proteome</keyword>
<evidence type="ECO:0000313" key="3">
    <source>
        <dbReference type="EMBL" id="QJW99043.1"/>
    </source>
</evidence>
<dbReference type="Gene3D" id="3.30.700.10">
    <property type="entry name" value="Glycoprotein, Type 4 Pilin"/>
    <property type="match status" value="1"/>
</dbReference>
<dbReference type="InterPro" id="IPR011453">
    <property type="entry name" value="DUF1559"/>
</dbReference>
<dbReference type="Proteomes" id="UP000503447">
    <property type="component" value="Chromosome"/>
</dbReference>
<dbReference type="RefSeq" id="WP_171474089.1">
    <property type="nucleotide sequence ID" value="NZ_CP053452.2"/>
</dbReference>